<comment type="caution">
    <text evidence="2">The sequence shown here is derived from an EMBL/GenBank/DDBJ whole genome shotgun (WGS) entry which is preliminary data.</text>
</comment>
<proteinExistence type="predicted"/>
<organism evidence="2 3">
    <name type="scientific">Anaeromyces robustus</name>
    <dbReference type="NCBI Taxonomy" id="1754192"/>
    <lineage>
        <taxon>Eukaryota</taxon>
        <taxon>Fungi</taxon>
        <taxon>Fungi incertae sedis</taxon>
        <taxon>Chytridiomycota</taxon>
        <taxon>Chytridiomycota incertae sedis</taxon>
        <taxon>Neocallimastigomycetes</taxon>
        <taxon>Neocallimastigales</taxon>
        <taxon>Neocallimastigaceae</taxon>
        <taxon>Anaeromyces</taxon>
    </lineage>
</organism>
<feature type="signal peptide" evidence="1">
    <location>
        <begin position="1"/>
        <end position="19"/>
    </location>
</feature>
<name>A0A1Y1X459_9FUNG</name>
<accession>A0A1Y1X459</accession>
<gene>
    <name evidence="2" type="ORF">BCR32DRAFT_327831</name>
</gene>
<reference evidence="2 3" key="2">
    <citation type="submission" date="2016-08" db="EMBL/GenBank/DDBJ databases">
        <title>Pervasive Adenine N6-methylation of Active Genes in Fungi.</title>
        <authorList>
            <consortium name="DOE Joint Genome Institute"/>
            <person name="Mondo S.J."/>
            <person name="Dannebaum R.O."/>
            <person name="Kuo R.C."/>
            <person name="Labutti K."/>
            <person name="Haridas S."/>
            <person name="Kuo A."/>
            <person name="Salamov A."/>
            <person name="Ahrendt S.R."/>
            <person name="Lipzen A."/>
            <person name="Sullivan W."/>
            <person name="Andreopoulos W.B."/>
            <person name="Clum A."/>
            <person name="Lindquist E."/>
            <person name="Daum C."/>
            <person name="Ramamoorthy G.K."/>
            <person name="Gryganskyi A."/>
            <person name="Culley D."/>
            <person name="Magnuson J.K."/>
            <person name="James T.Y."/>
            <person name="O'Malley M.A."/>
            <person name="Stajich J.E."/>
            <person name="Spatafora J.W."/>
            <person name="Visel A."/>
            <person name="Grigoriev I.V."/>
        </authorList>
    </citation>
    <scope>NUCLEOTIDE SEQUENCE [LARGE SCALE GENOMIC DNA]</scope>
    <source>
        <strain evidence="2 3">S4</strain>
    </source>
</reference>
<sequence>MKVLNILYSAALAIKAVSSWVINKSFDEESIMKIENNLETIEINDNENFIYKIHCFKNNMKECNIIKNNLSNTLDILSNTLEFYQPIVFEAYIDDFTLYDMTGLGGGITFDINSIPLRLTNNTSSPPYVFPQALAKQLNLNKQPKFKKNDFILLISTRVCSSDLSRILLHEIFHGLGFQTQFSLIYENEESNNNLLIPVSLYNSNNDLKNKKSKEELDEAYENINISGFSPMTIFEKHIVDINTKKPIYENLTFLYKIFNQCLKDKVKLKDLDYDTYLKCYKTTMNHTLVNEVLNISKNYLLKSQSIGFLTNEDDTILLKTFDNSFDEGSSVCHTDTIKNYNDPEEVENNIGEENISKYFDENFIMYYKQFDDLPMETIIKSIINDENHNNVIGKGILDILKTLGWIEKGKERDVNNIYYLAEDIDLPEENEFEEYYMNVKVFNQIENNHDEEVSFYGLDDDDLDTNDDIDRYQCK</sequence>
<evidence type="ECO:0000313" key="3">
    <source>
        <dbReference type="Proteomes" id="UP000193944"/>
    </source>
</evidence>
<dbReference type="Proteomes" id="UP000193944">
    <property type="component" value="Unassembled WGS sequence"/>
</dbReference>
<protein>
    <submittedName>
        <fullName evidence="2">Uncharacterized protein</fullName>
    </submittedName>
</protein>
<feature type="chain" id="PRO_5012101405" evidence="1">
    <location>
        <begin position="20"/>
        <end position="476"/>
    </location>
</feature>
<keyword evidence="3" id="KW-1185">Reference proteome</keyword>
<dbReference type="EMBL" id="MCFG01000155">
    <property type="protein sequence ID" value="ORX80104.1"/>
    <property type="molecule type" value="Genomic_DNA"/>
</dbReference>
<evidence type="ECO:0000313" key="2">
    <source>
        <dbReference type="EMBL" id="ORX80104.1"/>
    </source>
</evidence>
<evidence type="ECO:0000256" key="1">
    <source>
        <dbReference type="SAM" id="SignalP"/>
    </source>
</evidence>
<dbReference type="AlphaFoldDB" id="A0A1Y1X459"/>
<keyword evidence="1" id="KW-0732">Signal</keyword>
<dbReference type="OrthoDB" id="73465at2759"/>
<reference evidence="2 3" key="1">
    <citation type="submission" date="2016-08" db="EMBL/GenBank/DDBJ databases">
        <title>A Parts List for Fungal Cellulosomes Revealed by Comparative Genomics.</title>
        <authorList>
            <consortium name="DOE Joint Genome Institute"/>
            <person name="Haitjema C.H."/>
            <person name="Gilmore S.P."/>
            <person name="Henske J.K."/>
            <person name="Solomon K.V."/>
            <person name="De Groot R."/>
            <person name="Kuo A."/>
            <person name="Mondo S.J."/>
            <person name="Salamov A.A."/>
            <person name="Labutti K."/>
            <person name="Zhao Z."/>
            <person name="Chiniquy J."/>
            <person name="Barry K."/>
            <person name="Brewer H.M."/>
            <person name="Purvine S.O."/>
            <person name="Wright A.T."/>
            <person name="Boxma B."/>
            <person name="Van Alen T."/>
            <person name="Hackstein J.H."/>
            <person name="Baker S.E."/>
            <person name="Grigoriev I.V."/>
            <person name="O'Malley M.A."/>
        </authorList>
    </citation>
    <scope>NUCLEOTIDE SEQUENCE [LARGE SCALE GENOMIC DNA]</scope>
    <source>
        <strain evidence="2 3">S4</strain>
    </source>
</reference>